<dbReference type="Proteomes" id="UP001215598">
    <property type="component" value="Unassembled WGS sequence"/>
</dbReference>
<reference evidence="3" key="1">
    <citation type="submission" date="2023-03" db="EMBL/GenBank/DDBJ databases">
        <title>Massive genome expansion in bonnet fungi (Mycena s.s.) driven by repeated elements and novel gene families across ecological guilds.</title>
        <authorList>
            <consortium name="Lawrence Berkeley National Laboratory"/>
            <person name="Harder C.B."/>
            <person name="Miyauchi S."/>
            <person name="Viragh M."/>
            <person name="Kuo A."/>
            <person name="Thoen E."/>
            <person name="Andreopoulos B."/>
            <person name="Lu D."/>
            <person name="Skrede I."/>
            <person name="Drula E."/>
            <person name="Henrissat B."/>
            <person name="Morin E."/>
            <person name="Kohler A."/>
            <person name="Barry K."/>
            <person name="LaButti K."/>
            <person name="Morin E."/>
            <person name="Salamov A."/>
            <person name="Lipzen A."/>
            <person name="Mereny Z."/>
            <person name="Hegedus B."/>
            <person name="Baldrian P."/>
            <person name="Stursova M."/>
            <person name="Weitz H."/>
            <person name="Taylor A."/>
            <person name="Grigoriev I.V."/>
            <person name="Nagy L.G."/>
            <person name="Martin F."/>
            <person name="Kauserud H."/>
        </authorList>
    </citation>
    <scope>NUCLEOTIDE SEQUENCE</scope>
    <source>
        <strain evidence="3">CBHHK182m</strain>
    </source>
</reference>
<keyword evidence="4" id="KW-1185">Reference proteome</keyword>
<evidence type="ECO:0000256" key="1">
    <source>
        <dbReference type="SAM" id="MobiDB-lite"/>
    </source>
</evidence>
<evidence type="ECO:0000313" key="4">
    <source>
        <dbReference type="Proteomes" id="UP001215598"/>
    </source>
</evidence>
<dbReference type="InterPro" id="IPR001810">
    <property type="entry name" value="F-box_dom"/>
</dbReference>
<evidence type="ECO:0000259" key="2">
    <source>
        <dbReference type="Pfam" id="PF12937"/>
    </source>
</evidence>
<protein>
    <recommendedName>
        <fullName evidence="2">F-box domain-containing protein</fullName>
    </recommendedName>
</protein>
<feature type="region of interest" description="Disordered" evidence="1">
    <location>
        <begin position="374"/>
        <end position="426"/>
    </location>
</feature>
<sequence>MADAQAARARRAADREHIVDIAARIIDLECSIRALKAEQETVQQRLDAYTYPVLTLPPEIVSDIFVHFLPVYPKRAPHTGLLSPITLGQICRLWREIAFSTPQLWRTFKLVLPARDSKRSGQADHVRMEAALRRSRSCPLSVELRYYRLETTPLFETIIAHRARWQHLRLFVLVANLAAIEGPFPLLRSLTTSVLVPTTDDARRRSTAFRASPLLHRVAIAQYEEVFHDMLPWSQLTVLLIQSIQIKQCMTILALAPLLVYCDVTFPLHEEGVDTEDDMPRSHIGLAHMKHLKLRGLRRLSNPLSVLSLPALQRLHVDEVSLQPDPIAALRSLLSHWGSRPREIRIGFPSQVPIDYAAALPAVVFSSTQREPLPIGFLHPRPGPEAAHIDEGDWEEEEAPLSEEDTASLDSAAESDVQQATDDDSE</sequence>
<feature type="domain" description="F-box" evidence="2">
    <location>
        <begin position="54"/>
        <end position="108"/>
    </location>
</feature>
<evidence type="ECO:0000313" key="3">
    <source>
        <dbReference type="EMBL" id="KAJ7722783.1"/>
    </source>
</evidence>
<organism evidence="3 4">
    <name type="scientific">Mycena metata</name>
    <dbReference type="NCBI Taxonomy" id="1033252"/>
    <lineage>
        <taxon>Eukaryota</taxon>
        <taxon>Fungi</taxon>
        <taxon>Dikarya</taxon>
        <taxon>Basidiomycota</taxon>
        <taxon>Agaricomycotina</taxon>
        <taxon>Agaricomycetes</taxon>
        <taxon>Agaricomycetidae</taxon>
        <taxon>Agaricales</taxon>
        <taxon>Marasmiineae</taxon>
        <taxon>Mycenaceae</taxon>
        <taxon>Mycena</taxon>
    </lineage>
</organism>
<accession>A0AAD7MMD5</accession>
<name>A0AAD7MMD5_9AGAR</name>
<gene>
    <name evidence="3" type="ORF">B0H16DRAFT_345764</name>
</gene>
<dbReference type="Pfam" id="PF12937">
    <property type="entry name" value="F-box-like"/>
    <property type="match status" value="1"/>
</dbReference>
<dbReference type="AlphaFoldDB" id="A0AAD7MMD5"/>
<proteinExistence type="predicted"/>
<dbReference type="Gene3D" id="1.20.1280.50">
    <property type="match status" value="1"/>
</dbReference>
<feature type="compositionally biased region" description="Acidic residues" evidence="1">
    <location>
        <begin position="392"/>
        <end position="407"/>
    </location>
</feature>
<dbReference type="EMBL" id="JARKIB010000216">
    <property type="protein sequence ID" value="KAJ7722783.1"/>
    <property type="molecule type" value="Genomic_DNA"/>
</dbReference>
<comment type="caution">
    <text evidence="3">The sequence shown here is derived from an EMBL/GenBank/DDBJ whole genome shotgun (WGS) entry which is preliminary data.</text>
</comment>